<evidence type="ECO:0000313" key="9">
    <source>
        <dbReference type="Proteomes" id="UP000735302"/>
    </source>
</evidence>
<dbReference type="PANTHER" id="PTHR19134">
    <property type="entry name" value="RECEPTOR-TYPE TYROSINE-PROTEIN PHOSPHATASE"/>
    <property type="match status" value="1"/>
</dbReference>
<feature type="domain" description="Tyrosine-protein phosphatase" evidence="6">
    <location>
        <begin position="766"/>
        <end position="907"/>
    </location>
</feature>
<accession>A0AAV4D5R8</accession>
<dbReference type="PROSITE" id="PS00383">
    <property type="entry name" value="TYR_PHOSPHATASE_1"/>
    <property type="match status" value="1"/>
</dbReference>
<feature type="domain" description="Tyrosine specific protein phosphatases" evidence="7">
    <location>
        <begin position="655"/>
        <end position="724"/>
    </location>
</feature>
<dbReference type="Gene3D" id="3.90.190.10">
    <property type="entry name" value="Protein tyrosine phosphatase superfamily"/>
    <property type="match status" value="2"/>
</dbReference>
<comment type="caution">
    <text evidence="8">The sequence shown here is derived from an EMBL/GenBank/DDBJ whole genome shotgun (WGS) entry which is preliminary data.</text>
</comment>
<evidence type="ECO:0000313" key="8">
    <source>
        <dbReference type="EMBL" id="GFO39301.1"/>
    </source>
</evidence>
<evidence type="ECO:0000256" key="1">
    <source>
        <dbReference type="ARBA" id="ARBA00013064"/>
    </source>
</evidence>
<evidence type="ECO:0000259" key="6">
    <source>
        <dbReference type="PROSITE" id="PS50055"/>
    </source>
</evidence>
<dbReference type="InterPro" id="IPR003595">
    <property type="entry name" value="Tyr_Pase_cat"/>
</dbReference>
<dbReference type="PROSITE" id="PS50056">
    <property type="entry name" value="TYR_PHOSPHATASE_2"/>
    <property type="match status" value="1"/>
</dbReference>
<feature type="compositionally biased region" description="Polar residues" evidence="5">
    <location>
        <begin position="418"/>
        <end position="431"/>
    </location>
</feature>
<evidence type="ECO:0000256" key="3">
    <source>
        <dbReference type="ARBA" id="ARBA00022912"/>
    </source>
</evidence>
<reference evidence="8 9" key="1">
    <citation type="journal article" date="2021" name="Elife">
        <title>Chloroplast acquisition without the gene transfer in kleptoplastic sea slugs, Plakobranchus ocellatus.</title>
        <authorList>
            <person name="Maeda T."/>
            <person name="Takahashi S."/>
            <person name="Yoshida T."/>
            <person name="Shimamura S."/>
            <person name="Takaki Y."/>
            <person name="Nagai Y."/>
            <person name="Toyoda A."/>
            <person name="Suzuki Y."/>
            <person name="Arimoto A."/>
            <person name="Ishii H."/>
            <person name="Satoh N."/>
            <person name="Nishiyama T."/>
            <person name="Hasebe M."/>
            <person name="Maruyama T."/>
            <person name="Minagawa J."/>
            <person name="Obokata J."/>
            <person name="Shigenobu S."/>
        </authorList>
    </citation>
    <scope>NUCLEOTIDE SEQUENCE [LARGE SCALE GENOMIC DNA]</scope>
</reference>
<evidence type="ECO:0000256" key="2">
    <source>
        <dbReference type="ARBA" id="ARBA00022801"/>
    </source>
</evidence>
<evidence type="ECO:0000256" key="5">
    <source>
        <dbReference type="SAM" id="MobiDB-lite"/>
    </source>
</evidence>
<keyword evidence="2" id="KW-0378">Hydrolase</keyword>
<dbReference type="InterPro" id="IPR016130">
    <property type="entry name" value="Tyr_Pase_AS"/>
</dbReference>
<dbReference type="PRINTS" id="PR00700">
    <property type="entry name" value="PRTYPHPHTASE"/>
</dbReference>
<name>A0AAV4D5R8_9GAST</name>
<keyword evidence="3" id="KW-0904">Protein phosphatase</keyword>
<keyword evidence="8" id="KW-0675">Receptor</keyword>
<proteinExistence type="predicted"/>
<dbReference type="SMART" id="SM00181">
    <property type="entry name" value="EGF"/>
    <property type="match status" value="4"/>
</dbReference>
<evidence type="ECO:0000256" key="4">
    <source>
        <dbReference type="ARBA" id="ARBA00051722"/>
    </source>
</evidence>
<evidence type="ECO:0000259" key="7">
    <source>
        <dbReference type="PROSITE" id="PS50056"/>
    </source>
</evidence>
<dbReference type="PANTHER" id="PTHR19134:SF561">
    <property type="entry name" value="PROTEIN TYROSINE PHOSPHATASE 36E, ISOFORM A"/>
    <property type="match status" value="1"/>
</dbReference>
<dbReference type="InterPro" id="IPR000242">
    <property type="entry name" value="PTP_cat"/>
</dbReference>
<dbReference type="InterPro" id="IPR029021">
    <property type="entry name" value="Prot-tyrosine_phosphatase-like"/>
</dbReference>
<feature type="region of interest" description="Disordered" evidence="5">
    <location>
        <begin position="400"/>
        <end position="459"/>
    </location>
</feature>
<dbReference type="SMART" id="SM00404">
    <property type="entry name" value="PTPc_motif"/>
    <property type="match status" value="1"/>
</dbReference>
<dbReference type="InterPro" id="IPR050348">
    <property type="entry name" value="Protein-Tyr_Phosphatase"/>
</dbReference>
<dbReference type="InterPro" id="IPR000387">
    <property type="entry name" value="Tyr_Pase_dom"/>
</dbReference>
<organism evidence="8 9">
    <name type="scientific">Plakobranchus ocellatus</name>
    <dbReference type="NCBI Taxonomy" id="259542"/>
    <lineage>
        <taxon>Eukaryota</taxon>
        <taxon>Metazoa</taxon>
        <taxon>Spiralia</taxon>
        <taxon>Lophotrochozoa</taxon>
        <taxon>Mollusca</taxon>
        <taxon>Gastropoda</taxon>
        <taxon>Heterobranchia</taxon>
        <taxon>Euthyneura</taxon>
        <taxon>Panpulmonata</taxon>
        <taxon>Sacoglossa</taxon>
        <taxon>Placobranchoidea</taxon>
        <taxon>Plakobranchidae</taxon>
        <taxon>Plakobranchus</taxon>
    </lineage>
</organism>
<dbReference type="Pfam" id="PF00102">
    <property type="entry name" value="Y_phosphatase"/>
    <property type="match status" value="2"/>
</dbReference>
<keyword evidence="9" id="KW-1185">Reference proteome</keyword>
<dbReference type="EC" id="3.1.3.48" evidence="1"/>
<feature type="compositionally biased region" description="Acidic residues" evidence="5">
    <location>
        <begin position="435"/>
        <end position="445"/>
    </location>
</feature>
<dbReference type="EMBL" id="BLXT01007490">
    <property type="protein sequence ID" value="GFO39301.1"/>
    <property type="molecule type" value="Genomic_DNA"/>
</dbReference>
<dbReference type="SMART" id="SM00194">
    <property type="entry name" value="PTPc"/>
    <property type="match status" value="1"/>
</dbReference>
<comment type="catalytic activity">
    <reaction evidence="4">
        <text>O-phospho-L-tyrosyl-[protein] + H2O = L-tyrosyl-[protein] + phosphate</text>
        <dbReference type="Rhea" id="RHEA:10684"/>
        <dbReference type="Rhea" id="RHEA-COMP:10136"/>
        <dbReference type="Rhea" id="RHEA-COMP:20101"/>
        <dbReference type="ChEBI" id="CHEBI:15377"/>
        <dbReference type="ChEBI" id="CHEBI:43474"/>
        <dbReference type="ChEBI" id="CHEBI:46858"/>
        <dbReference type="ChEBI" id="CHEBI:61978"/>
        <dbReference type="EC" id="3.1.3.48"/>
    </reaction>
</comment>
<sequence length="979" mass="108127">MSPMYRRVAVHGRHPVLVASYDTHNCCQKRLVNFTIQAYSSSGTNPVYSYTDPGGLAQLVYTVVSPALIQTPVESVRFDVNKNTDSLSIMALCEVYAFGEVVCSAGKFGRQCERDCNCANQTEACFVSTGGCPSGCAAGYTGEDCYTQCPNTKFGEGCTESCNNTCLNRECDHRTGVCDRGCVSGYIGDFCEQECPNTKFGEGCAESCSTTCLNRDCDHRTGVCDSGCVSGYIGDFCEQECPNTKFGEVCAESCSTTCLNRECDHRTGVCDSGCVSGYIGDFCEQACNLGTYGEDCNKICSDHCAGEKKSCDHVNGTCDQGCDSGYMMPLCTQTRQNVGGEHSGEGADDSVGGALVPAVIGVVAAVTVITAAIVGILFWRRHTGAKHESGDGRIIELAVETGSASSNPTFDTDKSERPSAQSKSRSVSFTRAQEVDGEEKEEDERSETSESPYTNILTGDTSVPVEKLKTYLHEHSTDSYFNDQFTAIPMNFGENQTNGRATRNRKKNRYKNIIPYDRNRVLLEADERRELADYINASYVKGYNSCETFIASQGPNDVTLIDFVRMIWEQNIDRVVMLTHLIEEGKKKCTMYWPEDGDQTIGEINMQLLTTKVFAEYTIRHLRLYKDDESPRDVTQFHFTAWPDKSVPENPWGLVDFQQRAMAEPGPGRLLVHCSAGVGRTGTFIALCNLLQEAEVSGKMDFRSTMHTLRQDRMHMIQTVAQYTFLHKAALVGHMTFSSTMQAKNIPARFQSLDGGGSGDMSARSYQQEFDDLAAFCDAETIMSTEQSGVEESVYANERVMDKNSKDRLSNILPNYNHRPILTAEGKDEDTYINAVLVPNLKKNSHDILTQLPLPTTVTDFWRLVTQFDVGLVVAFDVDLRTTDETIGDFLPENDREPLKTERFEISSTTVSEDSAIKEMFLTVQKKGMNGPFTSTGQHNLTCLLCKNSTLDPGTVLEIVNKIIACRPSETCRSVYTCR</sequence>
<dbReference type="Gene3D" id="2.170.300.10">
    <property type="entry name" value="Tie2 ligand-binding domain superfamily"/>
    <property type="match status" value="2"/>
</dbReference>
<feature type="domain" description="Tyrosine-protein phosphatase" evidence="6">
    <location>
        <begin position="481"/>
        <end position="733"/>
    </location>
</feature>
<dbReference type="FunFam" id="3.90.190.10:FF:000102">
    <property type="entry name" value="Receptor-type tyrosine-protein phosphatase"/>
    <property type="match status" value="1"/>
</dbReference>
<dbReference type="AlphaFoldDB" id="A0AAV4D5R8"/>
<protein>
    <recommendedName>
        <fullName evidence="1">protein-tyrosine-phosphatase</fullName>
        <ecNumber evidence="1">3.1.3.48</ecNumber>
    </recommendedName>
</protein>
<dbReference type="SUPFAM" id="SSF52799">
    <property type="entry name" value="(Phosphotyrosine protein) phosphatases II"/>
    <property type="match status" value="2"/>
</dbReference>
<dbReference type="PROSITE" id="PS50055">
    <property type="entry name" value="TYR_PHOSPHATASE_PTP"/>
    <property type="match status" value="2"/>
</dbReference>
<dbReference type="InterPro" id="IPR000742">
    <property type="entry name" value="EGF"/>
</dbReference>
<gene>
    <name evidence="8" type="ORF">PoB_006580600</name>
</gene>
<dbReference type="Proteomes" id="UP000735302">
    <property type="component" value="Unassembled WGS sequence"/>
</dbReference>
<dbReference type="GO" id="GO:0004725">
    <property type="term" value="F:protein tyrosine phosphatase activity"/>
    <property type="evidence" value="ECO:0007669"/>
    <property type="project" value="UniProtKB-EC"/>
</dbReference>